<evidence type="ECO:0000259" key="1">
    <source>
        <dbReference type="Pfam" id="PF18602"/>
    </source>
</evidence>
<protein>
    <recommendedName>
        <fullName evidence="1">Rap1a immunity protein domain-containing protein</fullName>
    </recommendedName>
</protein>
<organism evidence="2 3">
    <name type="scientific">Roseovarius gahaiensis</name>
    <dbReference type="NCBI Taxonomy" id="2716691"/>
    <lineage>
        <taxon>Bacteria</taxon>
        <taxon>Pseudomonadati</taxon>
        <taxon>Pseudomonadota</taxon>
        <taxon>Alphaproteobacteria</taxon>
        <taxon>Rhodobacterales</taxon>
        <taxon>Roseobacteraceae</taxon>
        <taxon>Roseovarius</taxon>
    </lineage>
</organism>
<dbReference type="EMBL" id="JAAORB010000047">
    <property type="protein sequence ID" value="NHQ75775.1"/>
    <property type="molecule type" value="Genomic_DNA"/>
</dbReference>
<keyword evidence="3" id="KW-1185">Reference proteome</keyword>
<gene>
    <name evidence="2" type="ORF">HAT86_15085</name>
</gene>
<reference evidence="2" key="1">
    <citation type="submission" date="2020-03" db="EMBL/GenBank/DDBJ databases">
        <title>Roseovarius gahaiensis sp. nov., isolated from Gahai Saline Lake, China.</title>
        <authorList>
            <person name="Sun X."/>
        </authorList>
    </citation>
    <scope>NUCLEOTIDE SEQUENCE</scope>
    <source>
        <strain evidence="2">GH877</strain>
    </source>
</reference>
<evidence type="ECO:0000313" key="2">
    <source>
        <dbReference type="EMBL" id="NHQ75775.1"/>
    </source>
</evidence>
<dbReference type="Proteomes" id="UP000639775">
    <property type="component" value="Unassembled WGS sequence"/>
</dbReference>
<feature type="domain" description="Rap1a immunity protein" evidence="1">
    <location>
        <begin position="51"/>
        <end position="141"/>
    </location>
</feature>
<dbReference type="InterPro" id="IPR041238">
    <property type="entry name" value="Rap1a"/>
</dbReference>
<evidence type="ECO:0000313" key="3">
    <source>
        <dbReference type="Proteomes" id="UP000639775"/>
    </source>
</evidence>
<dbReference type="RefSeq" id="WP_167199715.1">
    <property type="nucleotide sequence ID" value="NZ_JAAORB010000047.1"/>
</dbReference>
<accession>A0A967BFR3</accession>
<dbReference type="Pfam" id="PF18602">
    <property type="entry name" value="Rap1a"/>
    <property type="match status" value="1"/>
</dbReference>
<comment type="caution">
    <text evidence="2">The sequence shown here is derived from an EMBL/GenBank/DDBJ whole genome shotgun (WGS) entry which is preliminary data.</text>
</comment>
<dbReference type="AlphaFoldDB" id="A0A967BFR3"/>
<name>A0A967BFR3_9RHOB</name>
<proteinExistence type="predicted"/>
<sequence>MDIVTAVGGAFDMRLQIRRAAGWVAVAVLGLPITATADEAVVESFRLSDARALVTACSLPEEHELHARANAFCLGYMSGAMQFYGEAIKSPKVTPFVCAPKELSRGSLRDVFLAWARANPQRLDESAIEGLVRAAVAKFPCKH</sequence>
<dbReference type="Gene3D" id="1.10.890.40">
    <property type="match status" value="1"/>
</dbReference>